<proteinExistence type="predicted"/>
<dbReference type="InterPro" id="IPR038287">
    <property type="entry name" value="Cse2_sf"/>
</dbReference>
<dbReference type="InterPro" id="IPR013382">
    <property type="entry name" value="CRISPR-assoc_prot_Cse2"/>
</dbReference>
<evidence type="ECO:0000313" key="1">
    <source>
        <dbReference type="EMBL" id="KKN64299.1"/>
    </source>
</evidence>
<gene>
    <name evidence="1" type="ORF">LCGC14_0493020</name>
</gene>
<organism evidence="1">
    <name type="scientific">marine sediment metagenome</name>
    <dbReference type="NCBI Taxonomy" id="412755"/>
    <lineage>
        <taxon>unclassified sequences</taxon>
        <taxon>metagenomes</taxon>
        <taxon>ecological metagenomes</taxon>
    </lineage>
</organism>
<comment type="caution">
    <text evidence="1">The sequence shown here is derived from an EMBL/GenBank/DDBJ whole genome shotgun (WGS) entry which is preliminary data.</text>
</comment>
<dbReference type="NCBIfam" id="TIGR02548">
    <property type="entry name" value="casB_cse2"/>
    <property type="match status" value="1"/>
</dbReference>
<name>A0A0F9SBA9_9ZZZZ</name>
<sequence length="182" mass="21402">MSENKQNKKEDKSKFKIPKSKFINYLEELANRDDRGVLAALRRGLQYEPGTCIDMYPHIIPWLQKIKGKWNRDLHYLIASLFAYHPSSGIIGNMGDVFRQISLGSGENNSLEQRFTTLLRSNPEDLAIHIRQAISLAKSKNIPINWHELFYDLKRWPYESNFPSYEKWANSFWKPKTKIENE</sequence>
<dbReference type="Gene3D" id="1.10.520.40">
    <property type="entry name" value="CRISPR-associated protein Cse2"/>
    <property type="match status" value="1"/>
</dbReference>
<accession>A0A0F9SBA9</accession>
<evidence type="ECO:0008006" key="2">
    <source>
        <dbReference type="Google" id="ProtNLM"/>
    </source>
</evidence>
<reference evidence="1" key="1">
    <citation type="journal article" date="2015" name="Nature">
        <title>Complex archaea that bridge the gap between prokaryotes and eukaryotes.</title>
        <authorList>
            <person name="Spang A."/>
            <person name="Saw J.H."/>
            <person name="Jorgensen S.L."/>
            <person name="Zaremba-Niedzwiedzka K."/>
            <person name="Martijn J."/>
            <person name="Lind A.E."/>
            <person name="van Eijk R."/>
            <person name="Schleper C."/>
            <person name="Guy L."/>
            <person name="Ettema T.J."/>
        </authorList>
    </citation>
    <scope>NUCLEOTIDE SEQUENCE</scope>
</reference>
<dbReference type="Pfam" id="PF09485">
    <property type="entry name" value="CRISPR_Cse2"/>
    <property type="match status" value="1"/>
</dbReference>
<dbReference type="AlphaFoldDB" id="A0A0F9SBA9"/>
<dbReference type="EMBL" id="LAZR01000560">
    <property type="protein sequence ID" value="KKN64299.1"/>
    <property type="molecule type" value="Genomic_DNA"/>
</dbReference>
<protein>
    <recommendedName>
        <fullName evidence="2">Type I-E CRISPR-associated protein Cse2/CasB</fullName>
    </recommendedName>
</protein>